<dbReference type="InterPro" id="IPR014791">
    <property type="entry name" value="Baseplate_struct_Gp11"/>
</dbReference>
<protein>
    <submittedName>
        <fullName evidence="1">Baseplate wedge subunit and tail pin</fullName>
    </submittedName>
</protein>
<dbReference type="Pfam" id="PF08677">
    <property type="entry name" value="GP11"/>
    <property type="match status" value="1"/>
</dbReference>
<dbReference type="InterPro" id="IPR036214">
    <property type="entry name" value="Gp11_sf"/>
</dbReference>
<gene>
    <name evidence="1" type="ORF">Henu6_gp221</name>
</gene>
<proteinExistence type="predicted"/>
<dbReference type="SUPFAM" id="SSF56558">
    <property type="entry name" value="Baseplate structural protein gp11"/>
    <property type="match status" value="1"/>
</dbReference>
<evidence type="ECO:0000313" key="2">
    <source>
        <dbReference type="Proteomes" id="UP000289169"/>
    </source>
</evidence>
<dbReference type="EMBL" id="MK240351">
    <property type="protein sequence ID" value="QAU04024.1"/>
    <property type="molecule type" value="Genomic_DNA"/>
</dbReference>
<dbReference type="Gene3D" id="1.10.286.30">
    <property type="entry name" value="Baseplate structural protein GP11, N-terminal domain"/>
    <property type="match status" value="1"/>
</dbReference>
<dbReference type="Gene3D" id="2.20.20.20">
    <property type="entry name" value="Baseplate structural protein gp11, C-terminal domain"/>
    <property type="match status" value="1"/>
</dbReference>
<reference evidence="1 2" key="1">
    <citation type="submission" date="2018-11" db="EMBL/GenBank/DDBJ databases">
        <authorList>
            <person name="Teng T."/>
        </authorList>
    </citation>
    <scope>NUCLEOTIDE SEQUENCE [LARGE SCALE GENOMIC DNA]</scope>
</reference>
<dbReference type="InterPro" id="IPR043180">
    <property type="entry name" value="Baseplate_struct_Gp11_C"/>
</dbReference>
<dbReference type="InterPro" id="IPR015982">
    <property type="entry name" value="Baseplate_struct_Gp11_N_sf"/>
</dbReference>
<organism evidence="1 2">
    <name type="scientific">Acinetobacter phage Henu6</name>
    <dbReference type="NCBI Taxonomy" id="2500136"/>
    <lineage>
        <taxon>Viruses</taxon>
        <taxon>Duplodnaviria</taxon>
        <taxon>Heunggongvirae</taxon>
        <taxon>Uroviricota</taxon>
        <taxon>Caudoviricetes</taxon>
        <taxon>Pantevenvirales</taxon>
        <taxon>Straboviridae</taxon>
        <taxon>Twarogvirinae</taxon>
        <taxon>Zedzedvirus</taxon>
        <taxon>Zedzedvirus zz1</taxon>
    </lineage>
</organism>
<accession>A0A410T5U3</accession>
<name>A0A410T5U3_9CAUD</name>
<dbReference type="InterPro" id="IPR015976">
    <property type="entry name" value="Phage_T4_Gp11_C"/>
</dbReference>
<evidence type="ECO:0000313" key="1">
    <source>
        <dbReference type="EMBL" id="QAU04024.1"/>
    </source>
</evidence>
<dbReference type="Gene3D" id="3.90.1160.10">
    <property type="entry name" value="Baseplate structural protein gp11, finger domain"/>
    <property type="match status" value="1"/>
</dbReference>
<sequence>MSKNFQLAQNFSREASHHEFDVKKGSIIVGNNQPIGSPSISQSQKGIKVPNVEDAINDVASLTILPLNTIIINDDGNSPQGISQIDEFKFIGSIKDPSKQTGDEVKFDFYGFVVPVKIGDNAEEVAAKVKLELDLAKSAGIVFNRVENGATLDILQLTYNDVQSHELDDLVQYTMRVTQNTVSPARGGYGIWNRIGTQTITLDGTTKPTILYYFKREG</sequence>
<dbReference type="Proteomes" id="UP000289169">
    <property type="component" value="Segment"/>
</dbReference>